<accession>A0ABQ4WCJ3</accession>
<gene>
    <name evidence="1" type="ORF">Tco_0623960</name>
</gene>
<dbReference type="Proteomes" id="UP001151760">
    <property type="component" value="Unassembled WGS sequence"/>
</dbReference>
<evidence type="ECO:0000313" key="1">
    <source>
        <dbReference type="EMBL" id="GJS50598.1"/>
    </source>
</evidence>
<name>A0ABQ4WCJ3_9ASTR</name>
<reference evidence="1" key="1">
    <citation type="journal article" date="2022" name="Int. J. Mol. Sci.">
        <title>Draft Genome of Tanacetum Coccineum: Genomic Comparison of Closely Related Tanacetum-Family Plants.</title>
        <authorList>
            <person name="Yamashiro T."/>
            <person name="Shiraishi A."/>
            <person name="Nakayama K."/>
            <person name="Satake H."/>
        </authorList>
    </citation>
    <scope>NUCLEOTIDE SEQUENCE</scope>
</reference>
<sequence length="169" mass="18467">MSVSCSERSLRNIFIPDSVDDSMILSQSSSRHSNLEVGQISHQSWVMGNDSLRSSPRRSTWSDKTSVPLLELDRFGILLGEREEGQVSIVMGGIFSIEARDMDTKLLSALGIYNNTLLDVRSSLGIVLVVLGTDLPNLLLSLHRHDNSAGYLDPLAALGLLMASLSLRV</sequence>
<proteinExistence type="predicted"/>
<keyword evidence="2" id="KW-1185">Reference proteome</keyword>
<comment type="caution">
    <text evidence="1">The sequence shown here is derived from an EMBL/GenBank/DDBJ whole genome shotgun (WGS) entry which is preliminary data.</text>
</comment>
<protein>
    <submittedName>
        <fullName evidence="1">Uncharacterized protein</fullName>
    </submittedName>
</protein>
<evidence type="ECO:0000313" key="2">
    <source>
        <dbReference type="Proteomes" id="UP001151760"/>
    </source>
</evidence>
<organism evidence="1 2">
    <name type="scientific">Tanacetum coccineum</name>
    <dbReference type="NCBI Taxonomy" id="301880"/>
    <lineage>
        <taxon>Eukaryota</taxon>
        <taxon>Viridiplantae</taxon>
        <taxon>Streptophyta</taxon>
        <taxon>Embryophyta</taxon>
        <taxon>Tracheophyta</taxon>
        <taxon>Spermatophyta</taxon>
        <taxon>Magnoliopsida</taxon>
        <taxon>eudicotyledons</taxon>
        <taxon>Gunneridae</taxon>
        <taxon>Pentapetalae</taxon>
        <taxon>asterids</taxon>
        <taxon>campanulids</taxon>
        <taxon>Asterales</taxon>
        <taxon>Asteraceae</taxon>
        <taxon>Asteroideae</taxon>
        <taxon>Anthemideae</taxon>
        <taxon>Anthemidinae</taxon>
        <taxon>Tanacetum</taxon>
    </lineage>
</organism>
<reference evidence="1" key="2">
    <citation type="submission" date="2022-01" db="EMBL/GenBank/DDBJ databases">
        <authorList>
            <person name="Yamashiro T."/>
            <person name="Shiraishi A."/>
            <person name="Satake H."/>
            <person name="Nakayama K."/>
        </authorList>
    </citation>
    <scope>NUCLEOTIDE SEQUENCE</scope>
</reference>
<dbReference type="EMBL" id="BQNB010008527">
    <property type="protein sequence ID" value="GJS50598.1"/>
    <property type="molecule type" value="Genomic_DNA"/>
</dbReference>